<dbReference type="RefSeq" id="WP_216518897.1">
    <property type="nucleotide sequence ID" value="NZ_JAHLPM010000006.1"/>
</dbReference>
<dbReference type="PANTHER" id="PTHR11699">
    <property type="entry name" value="ALDEHYDE DEHYDROGENASE-RELATED"/>
    <property type="match status" value="1"/>
</dbReference>
<comment type="caution">
    <text evidence="2">The sequence shown here is derived from an EMBL/GenBank/DDBJ whole genome shotgun (WGS) entry which is preliminary data.</text>
</comment>
<dbReference type="CDD" id="cd07122">
    <property type="entry name" value="ALDH_F20_ACDH"/>
    <property type="match status" value="1"/>
</dbReference>
<evidence type="ECO:0000259" key="1">
    <source>
        <dbReference type="Pfam" id="PF00171"/>
    </source>
</evidence>
<organism evidence="2 3">
    <name type="scientific">Tissierella simiarum</name>
    <dbReference type="NCBI Taxonomy" id="2841534"/>
    <lineage>
        <taxon>Bacteria</taxon>
        <taxon>Bacillati</taxon>
        <taxon>Bacillota</taxon>
        <taxon>Tissierellia</taxon>
        <taxon>Tissierellales</taxon>
        <taxon>Tissierellaceae</taxon>
        <taxon>Tissierella</taxon>
    </lineage>
</organism>
<feature type="domain" description="Aldehyde dehydrogenase" evidence="1">
    <location>
        <begin position="7"/>
        <end position="262"/>
    </location>
</feature>
<accession>A0ABS6E595</accession>
<evidence type="ECO:0000313" key="3">
    <source>
        <dbReference type="Proteomes" id="UP000749471"/>
    </source>
</evidence>
<reference evidence="2 3" key="1">
    <citation type="submission" date="2021-06" db="EMBL/GenBank/DDBJ databases">
        <authorList>
            <person name="Sun Q."/>
            <person name="Li D."/>
        </authorList>
    </citation>
    <scope>NUCLEOTIDE SEQUENCE [LARGE SCALE GENOMIC DNA]</scope>
    <source>
        <strain evidence="2 3">MSJ-40</strain>
    </source>
</reference>
<keyword evidence="3" id="KW-1185">Reference proteome</keyword>
<protein>
    <submittedName>
        <fullName evidence="2">Aldehyde dehydrogenase family protein</fullName>
    </submittedName>
</protein>
<dbReference type="EMBL" id="JAHLPM010000006">
    <property type="protein sequence ID" value="MBU5438095.1"/>
    <property type="molecule type" value="Genomic_DNA"/>
</dbReference>
<proteinExistence type="predicted"/>
<dbReference type="Pfam" id="PF00171">
    <property type="entry name" value="Aldedh"/>
    <property type="match status" value="1"/>
</dbReference>
<dbReference type="Proteomes" id="UP000749471">
    <property type="component" value="Unassembled WGS sequence"/>
</dbReference>
<evidence type="ECO:0000313" key="2">
    <source>
        <dbReference type="EMBL" id="MBU5438095.1"/>
    </source>
</evidence>
<sequence length="454" mass="49739">MDNKRFIEEMVDKARKAQRVFETFSQEQIDAIVKAIGKVVYDNADMLAKEAVEETRMGVYEDKVAKNKGKAKNIWNHLKNKKSVGIIEEDKDKGLICIAKPIGVVCAVTPTTNPVVTPMCNAMFALKGGNAIIVAPHPRAKKCSKHTVDLMNEEIKKLNGPDNLIQIIEEPTIELTTELMKTCDVVLATGGMAMVKSAYSSGKPSFGVGAGNVQVIIDRDVDFVDTTQKIIAGRIFDNGIICSGEQSIIVPEDKYNEVIKAMEVNGAYYIEDEETVDKFRKVMFPEGQINGEIVGQSVQFIANLAGVEVPKETKVLLFKPKGVGNLDYLCKEKMCPAIIVLKYNTFEEAVNIAQTNLNLEGKGHTAVVHSNNMEHIKYAGENITVSRVVVNAPSATTAGGSLLNGFTPTTTLGCGTWGNNSISENLDYKHLINVSRIGLVRTNVKVPTDEEIWE</sequence>
<gene>
    <name evidence="2" type="ORF">KQI42_08755</name>
</gene>
<name>A0ABS6E595_9FIRM</name>
<dbReference type="InterPro" id="IPR015590">
    <property type="entry name" value="Aldehyde_DH_dom"/>
</dbReference>